<evidence type="ECO:0000256" key="1">
    <source>
        <dbReference type="SAM" id="MobiDB-lite"/>
    </source>
</evidence>
<accession>A0A9P6CK15</accession>
<comment type="caution">
    <text evidence="3">The sequence shown here is derived from an EMBL/GenBank/DDBJ whole genome shotgun (WGS) entry which is preliminary data.</text>
</comment>
<keyword evidence="4" id="KW-1185">Reference proteome</keyword>
<keyword evidence="2" id="KW-0472">Membrane</keyword>
<dbReference type="InterPro" id="IPR031606">
    <property type="entry name" value="Kch1/2"/>
</dbReference>
<feature type="transmembrane region" description="Helical" evidence="2">
    <location>
        <begin position="37"/>
        <end position="58"/>
    </location>
</feature>
<proteinExistence type="predicted"/>
<keyword evidence="2" id="KW-0812">Transmembrane</keyword>
<dbReference type="PANTHER" id="PTHR36424">
    <property type="entry name" value="PHEROMONE-REGULATED MEMBRANE PROTEIN 6"/>
    <property type="match status" value="1"/>
</dbReference>
<feature type="region of interest" description="Disordered" evidence="1">
    <location>
        <begin position="377"/>
        <end position="538"/>
    </location>
</feature>
<dbReference type="OrthoDB" id="2128042at2759"/>
<protein>
    <recommendedName>
        <fullName evidence="5">Vacuole protein</fullName>
    </recommendedName>
</protein>
<dbReference type="GO" id="GO:0005886">
    <property type="term" value="C:plasma membrane"/>
    <property type="evidence" value="ECO:0007669"/>
    <property type="project" value="InterPro"/>
</dbReference>
<name>A0A9P6CK15_9AGAR</name>
<evidence type="ECO:0000256" key="2">
    <source>
        <dbReference type="SAM" id="Phobius"/>
    </source>
</evidence>
<dbReference type="EMBL" id="MU150231">
    <property type="protein sequence ID" value="KAF9469087.1"/>
    <property type="molecule type" value="Genomic_DNA"/>
</dbReference>
<dbReference type="Proteomes" id="UP000807353">
    <property type="component" value="Unassembled WGS sequence"/>
</dbReference>
<dbReference type="GO" id="GO:0015079">
    <property type="term" value="F:potassium ion transmembrane transporter activity"/>
    <property type="evidence" value="ECO:0007669"/>
    <property type="project" value="InterPro"/>
</dbReference>
<sequence>MCGGPKWKREVVPDHKFDFIDTREFTDNGFGMRMKYLWLYIIVLKSFLVYILDIFSAVTMLSTKTWSNEIFNQCEDITGCVFIPFETGKWLFVGCIIFSFLLLAYESRKSKKIIASRDISYAFTNVMANHYYSLRSYDHFCFFDHISNSTKTSDDFAFFVFFVFKSWKRVLLADAPRQTINALTLYAIFLSKQSAPGQWYDISKYFAKNSLSTSLLTVTTFLTVTVFAGSLLVLIVAAICYIPLLCHIRGNLKEYCCHKVDKRIGAVIKRRQKQRLADAAKLAQKEAMGDYSHLKNKKGEMIAKPLPQPTLPNLSVDDDDDTLSMVTRAAPPSTYTQDYYYYNSDKNTITGDYPPPMPAYNPYSTHQPPGSYAHFHQSAASVHHEDRGYPQHALYDDDNDSTVHLSSAAAPYSHYHPPIERTGSAAIPNHYGHSAGNGANYDPHDVYQGRAGTGAEPPQKRSPPSGLAYDDPSSFSQSTLDGRSNGYDSGVSAPSHMDNPYGGYSSNPVTPQSAIPTQARRGRGHDEEGGGGGYSRAM</sequence>
<dbReference type="PANTHER" id="PTHR36424:SF1">
    <property type="entry name" value="LOW AFFINITY K(+) TRANSPORTER 1-RELATED"/>
    <property type="match status" value="1"/>
</dbReference>
<evidence type="ECO:0000313" key="3">
    <source>
        <dbReference type="EMBL" id="KAF9469087.1"/>
    </source>
</evidence>
<reference evidence="3" key="1">
    <citation type="submission" date="2020-11" db="EMBL/GenBank/DDBJ databases">
        <authorList>
            <consortium name="DOE Joint Genome Institute"/>
            <person name="Ahrendt S."/>
            <person name="Riley R."/>
            <person name="Andreopoulos W."/>
            <person name="Labutti K."/>
            <person name="Pangilinan J."/>
            <person name="Ruiz-Duenas F.J."/>
            <person name="Barrasa J.M."/>
            <person name="Sanchez-Garcia M."/>
            <person name="Camarero S."/>
            <person name="Miyauchi S."/>
            <person name="Serrano A."/>
            <person name="Linde D."/>
            <person name="Babiker R."/>
            <person name="Drula E."/>
            <person name="Ayuso-Fernandez I."/>
            <person name="Pacheco R."/>
            <person name="Padilla G."/>
            <person name="Ferreira P."/>
            <person name="Barriuso J."/>
            <person name="Kellner H."/>
            <person name="Castanera R."/>
            <person name="Alfaro M."/>
            <person name="Ramirez L."/>
            <person name="Pisabarro A.G."/>
            <person name="Kuo A."/>
            <person name="Tritt A."/>
            <person name="Lipzen A."/>
            <person name="He G."/>
            <person name="Yan M."/>
            <person name="Ng V."/>
            <person name="Cullen D."/>
            <person name="Martin F."/>
            <person name="Rosso M.-N."/>
            <person name="Henrissat B."/>
            <person name="Hibbett D."/>
            <person name="Martinez A.T."/>
            <person name="Grigoriev I.V."/>
        </authorList>
    </citation>
    <scope>NUCLEOTIDE SEQUENCE</scope>
    <source>
        <strain evidence="3">CBS 247.69</strain>
    </source>
</reference>
<feature type="compositionally biased region" description="Polar residues" evidence="1">
    <location>
        <begin position="504"/>
        <end position="516"/>
    </location>
</feature>
<evidence type="ECO:0000313" key="4">
    <source>
        <dbReference type="Proteomes" id="UP000807353"/>
    </source>
</evidence>
<evidence type="ECO:0008006" key="5">
    <source>
        <dbReference type="Google" id="ProtNLM"/>
    </source>
</evidence>
<feature type="compositionally biased region" description="Polar residues" evidence="1">
    <location>
        <begin position="473"/>
        <end position="482"/>
    </location>
</feature>
<dbReference type="AlphaFoldDB" id="A0A9P6CK15"/>
<gene>
    <name evidence="3" type="ORF">BDZ94DRAFT_1245334</name>
</gene>
<feature type="transmembrane region" description="Helical" evidence="2">
    <location>
        <begin position="90"/>
        <end position="107"/>
    </location>
</feature>
<feature type="transmembrane region" description="Helical" evidence="2">
    <location>
        <begin position="215"/>
        <end position="244"/>
    </location>
</feature>
<keyword evidence="2" id="KW-1133">Transmembrane helix</keyword>
<dbReference type="Pfam" id="PF16944">
    <property type="entry name" value="KCH"/>
    <property type="match status" value="1"/>
</dbReference>
<organism evidence="3 4">
    <name type="scientific">Collybia nuda</name>
    <dbReference type="NCBI Taxonomy" id="64659"/>
    <lineage>
        <taxon>Eukaryota</taxon>
        <taxon>Fungi</taxon>
        <taxon>Dikarya</taxon>
        <taxon>Basidiomycota</taxon>
        <taxon>Agaricomycotina</taxon>
        <taxon>Agaricomycetes</taxon>
        <taxon>Agaricomycetidae</taxon>
        <taxon>Agaricales</taxon>
        <taxon>Tricholomatineae</taxon>
        <taxon>Clitocybaceae</taxon>
        <taxon>Collybia</taxon>
    </lineage>
</organism>